<comment type="caution">
    <text evidence="2">The sequence shown here is derived from an EMBL/GenBank/DDBJ whole genome shotgun (WGS) entry which is preliminary data.</text>
</comment>
<sequence length="72" mass="7365">MKRQHLPAGSAPAREPSADGVALDDEAQLAALLDAFSSGRSAAAQIASRLRRVLAESGDAGKAPRPDSARPS</sequence>
<protein>
    <submittedName>
        <fullName evidence="2">Uncharacterized protein</fullName>
    </submittedName>
</protein>
<evidence type="ECO:0000256" key="1">
    <source>
        <dbReference type="SAM" id="MobiDB-lite"/>
    </source>
</evidence>
<proteinExistence type="predicted"/>
<reference evidence="2" key="1">
    <citation type="submission" date="2017-08" db="EMBL/GenBank/DDBJ databases">
        <authorList>
            <person name="Imhoff J.F."/>
            <person name="Rahn T."/>
            <person name="Kuenzel S."/>
            <person name="Neulinger S.C."/>
        </authorList>
    </citation>
    <scope>NUCLEOTIDE SEQUENCE</scope>
    <source>
        <strain evidence="2">IM 151</strain>
    </source>
</reference>
<keyword evidence="3" id="KW-1185">Reference proteome</keyword>
<gene>
    <name evidence="2" type="ORF">CKO43_18345</name>
</gene>
<evidence type="ECO:0000313" key="3">
    <source>
        <dbReference type="Proteomes" id="UP001041814"/>
    </source>
</evidence>
<dbReference type="EMBL" id="NRRU01000079">
    <property type="protein sequence ID" value="MBK1714725.1"/>
    <property type="molecule type" value="Genomic_DNA"/>
</dbReference>
<name>A0ABS1DZU4_RUBGE</name>
<dbReference type="Proteomes" id="UP001041814">
    <property type="component" value="Unassembled WGS sequence"/>
</dbReference>
<evidence type="ECO:0000313" key="2">
    <source>
        <dbReference type="EMBL" id="MBK1714725.1"/>
    </source>
</evidence>
<accession>A0ABS1DZU4</accession>
<reference evidence="2" key="2">
    <citation type="journal article" date="2020" name="Microorganisms">
        <title>Osmotic Adaptation and Compatible Solute Biosynthesis of Phototrophic Bacteria as Revealed from Genome Analyses.</title>
        <authorList>
            <person name="Imhoff J.F."/>
            <person name="Rahn T."/>
            <person name="Kunzel S."/>
            <person name="Keller A."/>
            <person name="Neulinger S.C."/>
        </authorList>
    </citation>
    <scope>NUCLEOTIDE SEQUENCE</scope>
    <source>
        <strain evidence="2">IM 151</strain>
    </source>
</reference>
<feature type="region of interest" description="Disordered" evidence="1">
    <location>
        <begin position="1"/>
        <end position="22"/>
    </location>
</feature>
<dbReference type="RefSeq" id="WP_200231515.1">
    <property type="nucleotide sequence ID" value="NZ_NRRT01000072.1"/>
</dbReference>
<organism evidence="2 3">
    <name type="scientific">Rubrivivax gelatinosus</name>
    <name type="common">Rhodocyclus gelatinosus</name>
    <name type="synonym">Rhodopseudomonas gelatinosa</name>
    <dbReference type="NCBI Taxonomy" id="28068"/>
    <lineage>
        <taxon>Bacteria</taxon>
        <taxon>Pseudomonadati</taxon>
        <taxon>Pseudomonadota</taxon>
        <taxon>Betaproteobacteria</taxon>
        <taxon>Burkholderiales</taxon>
        <taxon>Sphaerotilaceae</taxon>
        <taxon>Rubrivivax</taxon>
    </lineage>
</organism>